<dbReference type="EMBL" id="PNBA02000011">
    <property type="protein sequence ID" value="KAG6408298.1"/>
    <property type="molecule type" value="Genomic_DNA"/>
</dbReference>
<evidence type="ECO:0000313" key="2">
    <source>
        <dbReference type="EMBL" id="KAG6408298.1"/>
    </source>
</evidence>
<name>A0A8X8ZKV8_SALSN</name>
<dbReference type="Proteomes" id="UP000298416">
    <property type="component" value="Unassembled WGS sequence"/>
</dbReference>
<keyword evidence="3" id="KW-1185">Reference proteome</keyword>
<feature type="region of interest" description="Disordered" evidence="1">
    <location>
        <begin position="68"/>
        <end position="91"/>
    </location>
</feature>
<evidence type="ECO:0000313" key="3">
    <source>
        <dbReference type="Proteomes" id="UP000298416"/>
    </source>
</evidence>
<dbReference type="AlphaFoldDB" id="A0A8X8ZKV8"/>
<proteinExistence type="predicted"/>
<organism evidence="2">
    <name type="scientific">Salvia splendens</name>
    <name type="common">Scarlet sage</name>
    <dbReference type="NCBI Taxonomy" id="180675"/>
    <lineage>
        <taxon>Eukaryota</taxon>
        <taxon>Viridiplantae</taxon>
        <taxon>Streptophyta</taxon>
        <taxon>Embryophyta</taxon>
        <taxon>Tracheophyta</taxon>
        <taxon>Spermatophyta</taxon>
        <taxon>Magnoliopsida</taxon>
        <taxon>eudicotyledons</taxon>
        <taxon>Gunneridae</taxon>
        <taxon>Pentapetalae</taxon>
        <taxon>asterids</taxon>
        <taxon>lamiids</taxon>
        <taxon>Lamiales</taxon>
        <taxon>Lamiaceae</taxon>
        <taxon>Nepetoideae</taxon>
        <taxon>Mentheae</taxon>
        <taxon>Salviinae</taxon>
        <taxon>Salvia</taxon>
        <taxon>Salvia subgen. Calosphace</taxon>
        <taxon>core Calosphace</taxon>
    </lineage>
</organism>
<sequence>MAKQEKYDKIQKMKQKVAEMVKSRAAGKKHKHSFNVVLENKICKLYDLYVERLEEESGPPVEKLYEEEKLKTLPSNGNLDHTDTKPSSLLPKKKAKWMPYAEAAEANLLLKKLVALPLSTVDVKEQPHLGRRRLRCPASGTPVLHLPTYNVSRHPPSRL</sequence>
<gene>
    <name evidence="2" type="ORF">SASPL_131303</name>
</gene>
<reference evidence="2" key="2">
    <citation type="submission" date="2020-08" db="EMBL/GenBank/DDBJ databases">
        <title>Plant Genome Project.</title>
        <authorList>
            <person name="Zhang R.-G."/>
        </authorList>
    </citation>
    <scope>NUCLEOTIDE SEQUENCE</scope>
    <source>
        <strain evidence="2">Huo1</strain>
        <tissue evidence="2">Leaf</tissue>
    </source>
</reference>
<reference evidence="2" key="1">
    <citation type="submission" date="2018-01" db="EMBL/GenBank/DDBJ databases">
        <authorList>
            <person name="Mao J.F."/>
        </authorList>
    </citation>
    <scope>NUCLEOTIDE SEQUENCE</scope>
    <source>
        <strain evidence="2">Huo1</strain>
        <tissue evidence="2">Leaf</tissue>
    </source>
</reference>
<protein>
    <submittedName>
        <fullName evidence="2">Uncharacterized protein</fullName>
    </submittedName>
</protein>
<accession>A0A8X8ZKV8</accession>
<evidence type="ECO:0000256" key="1">
    <source>
        <dbReference type="SAM" id="MobiDB-lite"/>
    </source>
</evidence>
<comment type="caution">
    <text evidence="2">The sequence shown here is derived from an EMBL/GenBank/DDBJ whole genome shotgun (WGS) entry which is preliminary data.</text>
</comment>